<accession>A0A645DFN1</accession>
<name>A0A645DFN1_9ZZZZ</name>
<comment type="caution">
    <text evidence="2">The sequence shown here is derived from an EMBL/GenBank/DDBJ whole genome shotgun (WGS) entry which is preliminary data.</text>
</comment>
<dbReference type="AlphaFoldDB" id="A0A645DFN1"/>
<organism evidence="2">
    <name type="scientific">bioreactor metagenome</name>
    <dbReference type="NCBI Taxonomy" id="1076179"/>
    <lineage>
        <taxon>unclassified sequences</taxon>
        <taxon>metagenomes</taxon>
        <taxon>ecological metagenomes</taxon>
    </lineage>
</organism>
<reference evidence="2" key="1">
    <citation type="submission" date="2019-08" db="EMBL/GenBank/DDBJ databases">
        <authorList>
            <person name="Kucharzyk K."/>
            <person name="Murdoch R.W."/>
            <person name="Higgins S."/>
            <person name="Loffler F."/>
        </authorList>
    </citation>
    <scope>NUCLEOTIDE SEQUENCE</scope>
</reference>
<evidence type="ECO:0000313" key="2">
    <source>
        <dbReference type="EMBL" id="MPM88079.1"/>
    </source>
</evidence>
<gene>
    <name evidence="2" type="ORF">SDC9_135180</name>
</gene>
<sequence>MVAVPGEKVETEAGNEPSPVLGNGPKACELGVDDLHAVVISHDVGGVQIGVDQALLVGQELVAHLADHALNFFVFDDGPAQGPGGLRHVPVVGYDGAVGKQKEIQGGVFRILKELFELLFFIAGQVQI</sequence>
<evidence type="ECO:0000256" key="1">
    <source>
        <dbReference type="SAM" id="MobiDB-lite"/>
    </source>
</evidence>
<protein>
    <submittedName>
        <fullName evidence="2">Uncharacterized protein</fullName>
    </submittedName>
</protein>
<proteinExistence type="predicted"/>
<dbReference type="EMBL" id="VSSQ01035762">
    <property type="protein sequence ID" value="MPM88079.1"/>
    <property type="molecule type" value="Genomic_DNA"/>
</dbReference>
<feature type="region of interest" description="Disordered" evidence="1">
    <location>
        <begin position="1"/>
        <end position="22"/>
    </location>
</feature>